<dbReference type="Proteomes" id="UP001162889">
    <property type="component" value="Unassembled WGS sequence"/>
</dbReference>
<protein>
    <submittedName>
        <fullName evidence="2 3">Chemotaxis protein CheW</fullName>
    </submittedName>
</protein>
<gene>
    <name evidence="2" type="ORF">KVP70_09890</name>
    <name evidence="3" type="ORF">L1274_003235</name>
</gene>
<dbReference type="InterPro" id="IPR039315">
    <property type="entry name" value="CheW"/>
</dbReference>
<reference evidence="3" key="2">
    <citation type="submission" date="2022-03" db="EMBL/GenBank/DDBJ databases">
        <title>Genome Encyclopedia of Bacteria and Archaea VI: Functional Genomics of Type Strains.</title>
        <authorList>
            <person name="Whitman W."/>
        </authorList>
    </citation>
    <scope>NUCLEOTIDE SEQUENCE</scope>
    <source>
        <strain evidence="3">HSC-15S17</strain>
    </source>
</reference>
<dbReference type="Proteomes" id="UP001155901">
    <property type="component" value="Unassembled WGS sequence"/>
</dbReference>
<dbReference type="AlphaFoldDB" id="A0AA41HBS9"/>
<organism evidence="2 4">
    <name type="scientific">Duganella violaceipulchra</name>
    <dbReference type="NCBI Taxonomy" id="2849652"/>
    <lineage>
        <taxon>Bacteria</taxon>
        <taxon>Pseudomonadati</taxon>
        <taxon>Pseudomonadota</taxon>
        <taxon>Betaproteobacteria</taxon>
        <taxon>Burkholderiales</taxon>
        <taxon>Oxalobacteraceae</taxon>
        <taxon>Telluria group</taxon>
        <taxon>Duganella</taxon>
    </lineage>
</organism>
<dbReference type="GO" id="GO:0006935">
    <property type="term" value="P:chemotaxis"/>
    <property type="evidence" value="ECO:0007669"/>
    <property type="project" value="InterPro"/>
</dbReference>
<evidence type="ECO:0000313" key="4">
    <source>
        <dbReference type="Proteomes" id="UP001155901"/>
    </source>
</evidence>
<dbReference type="EMBL" id="JALJZU010000006">
    <property type="protein sequence ID" value="MCP2009506.1"/>
    <property type="molecule type" value="Genomic_DNA"/>
</dbReference>
<dbReference type="Pfam" id="PF01584">
    <property type="entry name" value="CheW"/>
    <property type="match status" value="1"/>
</dbReference>
<comment type="caution">
    <text evidence="2">The sequence shown here is derived from an EMBL/GenBank/DDBJ whole genome shotgun (WGS) entry which is preliminary data.</text>
</comment>
<evidence type="ECO:0000313" key="3">
    <source>
        <dbReference type="EMBL" id="MCP2009506.1"/>
    </source>
</evidence>
<dbReference type="SMART" id="SM00260">
    <property type="entry name" value="CheW"/>
    <property type="match status" value="1"/>
</dbReference>
<sequence>MPQLLIWTLEGQRYALPLVAVERVVRAVAVTPFPAAPGAVCGIVNVQGQVVAVIDLRRRLQLPARAIALSDQMVLASTAHRRLALIADAVNGVAECADEAVVAAGPILSGAGYLSGVVQLDDGMILIHDLDRFLSLDEELALEKALSDAE</sequence>
<dbReference type="EMBL" id="JAHTGR010000004">
    <property type="protein sequence ID" value="MBV6321246.1"/>
    <property type="molecule type" value="Genomic_DNA"/>
</dbReference>
<reference evidence="2" key="1">
    <citation type="submission" date="2021-07" db="EMBL/GenBank/DDBJ databases">
        <title>Characterization of violacein-producing bacteria and related species.</title>
        <authorList>
            <person name="Wilson H.S."/>
            <person name="De Leon M.E."/>
        </authorList>
    </citation>
    <scope>NUCLEOTIDE SEQUENCE</scope>
    <source>
        <strain evidence="2">HSC-15S17</strain>
    </source>
</reference>
<dbReference type="RefSeq" id="WP_217941997.1">
    <property type="nucleotide sequence ID" value="NZ_JAHTGR010000004.1"/>
</dbReference>
<keyword evidence="5" id="KW-1185">Reference proteome</keyword>
<dbReference type="InterPro" id="IPR002545">
    <property type="entry name" value="CheW-lke_dom"/>
</dbReference>
<accession>A0AA41HBS9</accession>
<name>A0AA41HBS9_9BURK</name>
<dbReference type="PROSITE" id="PS50851">
    <property type="entry name" value="CHEW"/>
    <property type="match status" value="1"/>
</dbReference>
<feature type="domain" description="CheW-like" evidence="1">
    <location>
        <begin position="1"/>
        <end position="139"/>
    </location>
</feature>
<proteinExistence type="predicted"/>
<dbReference type="PANTHER" id="PTHR22617:SF23">
    <property type="entry name" value="CHEMOTAXIS PROTEIN CHEW"/>
    <property type="match status" value="1"/>
</dbReference>
<dbReference type="PANTHER" id="PTHR22617">
    <property type="entry name" value="CHEMOTAXIS SENSOR HISTIDINE KINASE-RELATED"/>
    <property type="match status" value="1"/>
</dbReference>
<evidence type="ECO:0000313" key="2">
    <source>
        <dbReference type="EMBL" id="MBV6321246.1"/>
    </source>
</evidence>
<evidence type="ECO:0000259" key="1">
    <source>
        <dbReference type="PROSITE" id="PS50851"/>
    </source>
</evidence>
<evidence type="ECO:0000313" key="5">
    <source>
        <dbReference type="Proteomes" id="UP001162889"/>
    </source>
</evidence>
<dbReference type="GO" id="GO:0007165">
    <property type="term" value="P:signal transduction"/>
    <property type="evidence" value="ECO:0007669"/>
    <property type="project" value="InterPro"/>
</dbReference>
<dbReference type="GO" id="GO:0005829">
    <property type="term" value="C:cytosol"/>
    <property type="evidence" value="ECO:0007669"/>
    <property type="project" value="TreeGrafter"/>
</dbReference>